<evidence type="ECO:0000259" key="3">
    <source>
        <dbReference type="Pfam" id="PF05368"/>
    </source>
</evidence>
<proteinExistence type="inferred from homology"/>
<keyword evidence="5" id="KW-1185">Reference proteome</keyword>
<dbReference type="PANTHER" id="PTHR42748:SF11">
    <property type="entry name" value="NMRA-LIKE DOMAIN-CONTAINING PROTEIN"/>
    <property type="match status" value="1"/>
</dbReference>
<evidence type="ECO:0000256" key="2">
    <source>
        <dbReference type="ARBA" id="ARBA00022857"/>
    </source>
</evidence>
<dbReference type="Proteomes" id="UP000799437">
    <property type="component" value="Unassembled WGS sequence"/>
</dbReference>
<protein>
    <submittedName>
        <fullName evidence="4">NAD(P)-binding protein</fullName>
    </submittedName>
</protein>
<sequence length="417" mass="45371">MPANAGMQSDPIVDTPWQFRMLGETHCANVPDAIGDYAPESNSERPRAMHAPGTCWGFGRVLAMGWLRGKRVYKKDRQELDVIPILNQHFSYKSTTQHNPTPPPPPPPPKKMPNLLVIFGITGHQGTSLATKIHTHPTLSKQYTLRGLTRDPTQPRAAALSALGIPLFTTDPTSPSSLAAALEGAHTVFIMTSTSYAPGGHAAERTLALRIVDACVAAGARFLVWSGVPSPAEVSGGAVSVEAWEVKADVGRYIRGLEKEGKGVRSGVYAPGYYMQNMGGYEAVREREGDGVLVVRGYICAETRVPMVDVAGDTGEFVGAMLEVWAAGGWWSVAERVEVMGRVLGREVVYERVGREEWLAGVPGEVAREGMGNMYDYIERYGYFGPDGEELVRESAKLVKGKLTSLEEYLVREPLKV</sequence>
<dbReference type="InterPro" id="IPR051164">
    <property type="entry name" value="NmrA-like_oxidored"/>
</dbReference>
<gene>
    <name evidence="4" type="ORF">EJ05DRAFT_537580</name>
</gene>
<dbReference type="AlphaFoldDB" id="A0A6A6WBE2"/>
<dbReference type="PANTHER" id="PTHR42748">
    <property type="entry name" value="NITROGEN METABOLITE REPRESSION PROTEIN NMRA FAMILY MEMBER"/>
    <property type="match status" value="1"/>
</dbReference>
<feature type="domain" description="NmrA-like" evidence="3">
    <location>
        <begin position="115"/>
        <end position="410"/>
    </location>
</feature>
<dbReference type="GeneID" id="54490448"/>
<dbReference type="GO" id="GO:0005634">
    <property type="term" value="C:nucleus"/>
    <property type="evidence" value="ECO:0007669"/>
    <property type="project" value="TreeGrafter"/>
</dbReference>
<dbReference type="OrthoDB" id="300709at2759"/>
<keyword evidence="2" id="KW-0521">NADP</keyword>
<name>A0A6A6WBE2_9PEZI</name>
<dbReference type="EMBL" id="ML996570">
    <property type="protein sequence ID" value="KAF2759280.1"/>
    <property type="molecule type" value="Genomic_DNA"/>
</dbReference>
<evidence type="ECO:0000313" key="4">
    <source>
        <dbReference type="EMBL" id="KAF2759280.1"/>
    </source>
</evidence>
<accession>A0A6A6WBE2</accession>
<comment type="similarity">
    <text evidence="1">Belongs to the NmrA-type oxidoreductase family.</text>
</comment>
<dbReference type="InterPro" id="IPR036291">
    <property type="entry name" value="NAD(P)-bd_dom_sf"/>
</dbReference>
<dbReference type="RefSeq" id="XP_033601731.1">
    <property type="nucleotide sequence ID" value="XM_033749394.1"/>
</dbReference>
<organism evidence="4 5">
    <name type="scientific">Pseudovirgaria hyperparasitica</name>
    <dbReference type="NCBI Taxonomy" id="470096"/>
    <lineage>
        <taxon>Eukaryota</taxon>
        <taxon>Fungi</taxon>
        <taxon>Dikarya</taxon>
        <taxon>Ascomycota</taxon>
        <taxon>Pezizomycotina</taxon>
        <taxon>Dothideomycetes</taxon>
        <taxon>Dothideomycetes incertae sedis</taxon>
        <taxon>Acrospermales</taxon>
        <taxon>Acrospermaceae</taxon>
        <taxon>Pseudovirgaria</taxon>
    </lineage>
</organism>
<evidence type="ECO:0000256" key="1">
    <source>
        <dbReference type="ARBA" id="ARBA00006328"/>
    </source>
</evidence>
<reference evidence="4" key="1">
    <citation type="journal article" date="2020" name="Stud. Mycol.">
        <title>101 Dothideomycetes genomes: a test case for predicting lifestyles and emergence of pathogens.</title>
        <authorList>
            <person name="Haridas S."/>
            <person name="Albert R."/>
            <person name="Binder M."/>
            <person name="Bloem J."/>
            <person name="Labutti K."/>
            <person name="Salamov A."/>
            <person name="Andreopoulos B."/>
            <person name="Baker S."/>
            <person name="Barry K."/>
            <person name="Bills G."/>
            <person name="Bluhm B."/>
            <person name="Cannon C."/>
            <person name="Castanera R."/>
            <person name="Culley D."/>
            <person name="Daum C."/>
            <person name="Ezra D."/>
            <person name="Gonzalez J."/>
            <person name="Henrissat B."/>
            <person name="Kuo A."/>
            <person name="Liang C."/>
            <person name="Lipzen A."/>
            <person name="Lutzoni F."/>
            <person name="Magnuson J."/>
            <person name="Mondo S."/>
            <person name="Nolan M."/>
            <person name="Ohm R."/>
            <person name="Pangilinan J."/>
            <person name="Park H.-J."/>
            <person name="Ramirez L."/>
            <person name="Alfaro M."/>
            <person name="Sun H."/>
            <person name="Tritt A."/>
            <person name="Yoshinaga Y."/>
            <person name="Zwiers L.-H."/>
            <person name="Turgeon B."/>
            <person name="Goodwin S."/>
            <person name="Spatafora J."/>
            <person name="Crous P."/>
            <person name="Grigoriev I."/>
        </authorList>
    </citation>
    <scope>NUCLEOTIDE SEQUENCE</scope>
    <source>
        <strain evidence="4">CBS 121739</strain>
    </source>
</reference>
<dbReference type="InterPro" id="IPR008030">
    <property type="entry name" value="NmrA-like"/>
</dbReference>
<dbReference type="Gene3D" id="3.90.25.10">
    <property type="entry name" value="UDP-galactose 4-epimerase, domain 1"/>
    <property type="match status" value="1"/>
</dbReference>
<dbReference type="Gene3D" id="3.40.50.720">
    <property type="entry name" value="NAD(P)-binding Rossmann-like Domain"/>
    <property type="match status" value="1"/>
</dbReference>
<evidence type="ECO:0000313" key="5">
    <source>
        <dbReference type="Proteomes" id="UP000799437"/>
    </source>
</evidence>
<dbReference type="Pfam" id="PF05368">
    <property type="entry name" value="NmrA"/>
    <property type="match status" value="1"/>
</dbReference>
<dbReference type="SUPFAM" id="SSF51735">
    <property type="entry name" value="NAD(P)-binding Rossmann-fold domains"/>
    <property type="match status" value="1"/>
</dbReference>